<keyword evidence="8" id="KW-0614">Plasmid</keyword>
<dbReference type="OrthoDB" id="5333961at2"/>
<evidence type="ECO:0000256" key="4">
    <source>
        <dbReference type="ARBA" id="ARBA00022692"/>
    </source>
</evidence>
<dbReference type="Pfam" id="PF03824">
    <property type="entry name" value="NicO"/>
    <property type="match status" value="1"/>
</dbReference>
<dbReference type="GO" id="GO:0012505">
    <property type="term" value="C:endomembrane system"/>
    <property type="evidence" value="ECO:0007669"/>
    <property type="project" value="UniProtKB-SubCell"/>
</dbReference>
<proteinExistence type="inferred from homology"/>
<dbReference type="KEGG" id="cid:P73_4710"/>
<sequence>MSYSAILLLAFVIGMGHALETDHLTAVSNMLAQKGSRRALIARGAFWGLGHTLALFGFCAAVVLLGLTISGQMQAGLEFAVGVMIVALGTQTLWRLHRDRVHIHMHEHDGSQHMHAHSHKGETLPHGEVWHNHSHHRTNAKALGIGLVHGAAGSGALLVLAISATQNISQALAYFAVFGLGSMAGMAALSTVVSFPLLLAQRGANWLRIGTSGAIGIAALWIGATIIVENGTALNIFGG</sequence>
<dbReference type="PANTHER" id="PTHR33876">
    <property type="entry name" value="UNNAMED PRODUCT"/>
    <property type="match status" value="1"/>
</dbReference>
<evidence type="ECO:0000256" key="6">
    <source>
        <dbReference type="ARBA" id="ARBA00023136"/>
    </source>
</evidence>
<keyword evidence="2 7" id="KW-0813">Transport</keyword>
<reference evidence="8 9" key="1">
    <citation type="journal article" date="2014" name="Int. J. Syst. Evol. Microbiol.">
        <title>Celeribacter indicus sp. nov., a polycyclic aromatic hydrocarbon-degrading bacterium from deep-sea sediment and reclassification of Huaishuia halophila as Celeribacter halophilus comb. nov.</title>
        <authorList>
            <person name="Lai Q."/>
            <person name="Cao J."/>
            <person name="Yuan J."/>
            <person name="Li F."/>
            <person name="Shao Z."/>
        </authorList>
    </citation>
    <scope>NUCLEOTIDE SEQUENCE [LARGE SCALE GENOMIC DNA]</scope>
    <source>
        <strain evidence="8">P73</strain>
        <plasmid evidence="9">Plasmid pP73C</plasmid>
    </source>
</reference>
<feature type="transmembrane region" description="Helical" evidence="7">
    <location>
        <begin position="45"/>
        <end position="67"/>
    </location>
</feature>
<evidence type="ECO:0000256" key="5">
    <source>
        <dbReference type="ARBA" id="ARBA00022989"/>
    </source>
</evidence>
<name>A0A0B5E7M9_9RHOB</name>
<evidence type="ECO:0000256" key="3">
    <source>
        <dbReference type="ARBA" id="ARBA00022596"/>
    </source>
</evidence>
<keyword evidence="3" id="KW-0533">Nickel</keyword>
<organism evidence="8 9">
    <name type="scientific">Celeribacter indicus</name>
    <dbReference type="NCBI Taxonomy" id="1208324"/>
    <lineage>
        <taxon>Bacteria</taxon>
        <taxon>Pseudomonadati</taxon>
        <taxon>Pseudomonadota</taxon>
        <taxon>Alphaproteobacteria</taxon>
        <taxon>Rhodobacterales</taxon>
        <taxon>Roseobacteraceae</taxon>
        <taxon>Celeribacter</taxon>
    </lineage>
</organism>
<keyword evidence="4 7" id="KW-0812">Transmembrane</keyword>
<comment type="similarity">
    <text evidence="7">Belongs to the NiCoT transporter (TC 2.A.52) family.</text>
</comment>
<feature type="transmembrane region" description="Helical" evidence="7">
    <location>
        <begin position="171"/>
        <end position="199"/>
    </location>
</feature>
<keyword evidence="5 7" id="KW-1133">Transmembrane helix</keyword>
<feature type="transmembrane region" description="Helical" evidence="7">
    <location>
        <begin position="142"/>
        <end position="165"/>
    </location>
</feature>
<dbReference type="InterPro" id="IPR011541">
    <property type="entry name" value="Ni/Co_transpt_high_affinity"/>
</dbReference>
<dbReference type="Proteomes" id="UP000031521">
    <property type="component" value="Plasmid pP73C"/>
</dbReference>
<comment type="caution">
    <text evidence="7">Lacks conserved residue(s) required for the propagation of feature annotation.</text>
</comment>
<evidence type="ECO:0000256" key="2">
    <source>
        <dbReference type="ARBA" id="ARBA00022448"/>
    </source>
</evidence>
<evidence type="ECO:0000313" key="8">
    <source>
        <dbReference type="EMBL" id="AJE49425.1"/>
    </source>
</evidence>
<geneLocation type="plasmid" evidence="8 9">
    <name>pP73C</name>
</geneLocation>
<evidence type="ECO:0000313" key="9">
    <source>
        <dbReference type="Proteomes" id="UP000031521"/>
    </source>
</evidence>
<keyword evidence="6 7" id="KW-0472">Membrane</keyword>
<feature type="transmembrane region" description="Helical" evidence="7">
    <location>
        <begin position="206"/>
        <end position="228"/>
    </location>
</feature>
<dbReference type="PANTHER" id="PTHR33876:SF4">
    <property type="entry name" value="CHLOROPLAST PROTEIN FOR GROWTH AND FERTILITY 2"/>
    <property type="match status" value="1"/>
</dbReference>
<dbReference type="AlphaFoldDB" id="A0A0B5E7M9"/>
<evidence type="ECO:0000256" key="7">
    <source>
        <dbReference type="RuleBase" id="RU362101"/>
    </source>
</evidence>
<dbReference type="GO" id="GO:0005886">
    <property type="term" value="C:plasma membrane"/>
    <property type="evidence" value="ECO:0007669"/>
    <property type="project" value="UniProtKB-SubCell"/>
</dbReference>
<accession>A0A0B5E7M9</accession>
<dbReference type="EMBL" id="CP004396">
    <property type="protein sequence ID" value="AJE49425.1"/>
    <property type="molecule type" value="Genomic_DNA"/>
</dbReference>
<dbReference type="HOGENOM" id="CLU_053247_2_1_5"/>
<keyword evidence="9" id="KW-1185">Reference proteome</keyword>
<evidence type="ECO:0000256" key="1">
    <source>
        <dbReference type="ARBA" id="ARBA00004127"/>
    </source>
</evidence>
<dbReference type="InterPro" id="IPR052776">
    <property type="entry name" value="Chloro_ReproSupport/MetalTrans"/>
</dbReference>
<comment type="subcellular location">
    <subcellularLocation>
        <location evidence="7">Cell membrane</location>
        <topology evidence="7">Multi-pass membrane protein</topology>
    </subcellularLocation>
    <subcellularLocation>
        <location evidence="1">Endomembrane system</location>
        <topology evidence="1">Multi-pass membrane protein</topology>
    </subcellularLocation>
</comment>
<dbReference type="GO" id="GO:0015099">
    <property type="term" value="F:nickel cation transmembrane transporter activity"/>
    <property type="evidence" value="ECO:0007669"/>
    <property type="project" value="UniProtKB-UniRule"/>
</dbReference>
<protein>
    <recommendedName>
        <fullName evidence="7">Nickel/cobalt efflux system</fullName>
    </recommendedName>
</protein>
<gene>
    <name evidence="8" type="ORF">P73_4710</name>
</gene>
<dbReference type="RefSeq" id="WP_009574170.1">
    <property type="nucleotide sequence ID" value="NZ_CP004396.1"/>
</dbReference>